<protein>
    <recommendedName>
        <fullName evidence="1">Colicin D immunity protein domain-containing protein</fullName>
    </recommendedName>
</protein>
<dbReference type="Gene3D" id="1.20.120.650">
    <property type="entry name" value="Colicin D"/>
    <property type="match status" value="1"/>
</dbReference>
<organism evidence="2 3">
    <name type="scientific">Thermoanaerobacterium butyriciformans</name>
    <dbReference type="NCBI Taxonomy" id="1702242"/>
    <lineage>
        <taxon>Bacteria</taxon>
        <taxon>Bacillati</taxon>
        <taxon>Bacillota</taxon>
        <taxon>Clostridia</taxon>
        <taxon>Thermoanaerobacterales</taxon>
        <taxon>Thermoanaerobacteraceae</taxon>
        <taxon>Thermoanaerobacterium</taxon>
    </lineage>
</organism>
<dbReference type="InterPro" id="IPR036471">
    <property type="entry name" value="Colicin_D_sf"/>
</dbReference>
<evidence type="ECO:0000313" key="2">
    <source>
        <dbReference type="EMBL" id="MBP2072434.1"/>
    </source>
</evidence>
<dbReference type="Proteomes" id="UP001166402">
    <property type="component" value="Unassembled WGS sequence"/>
</dbReference>
<proteinExistence type="predicted"/>
<reference evidence="2" key="1">
    <citation type="submission" date="2021-03" db="EMBL/GenBank/DDBJ databases">
        <title>Genomic Encyclopedia of Type Strains, Phase IV (KMG-IV): sequencing the most valuable type-strain genomes for metagenomic binning, comparative biology and taxonomic classification.</title>
        <authorList>
            <person name="Goeker M."/>
        </authorList>
    </citation>
    <scope>NUCLEOTIDE SEQUENCE</scope>
    <source>
        <strain evidence="2">DSM 101588</strain>
    </source>
</reference>
<evidence type="ECO:0000313" key="3">
    <source>
        <dbReference type="Proteomes" id="UP001166402"/>
    </source>
</evidence>
<dbReference type="EMBL" id="JAGGLT010000021">
    <property type="protein sequence ID" value="MBP2072434.1"/>
    <property type="molecule type" value="Genomic_DNA"/>
</dbReference>
<sequence>MKAVEYLVELANKYLIGEIDAKSFAEKFESYFYEAEEAIYDYDKKIYNVLDNIREAIAYYESDANIREKTKYLIDDDELNHKVKINLKKLKNISIKTA</sequence>
<evidence type="ECO:0000259" key="1">
    <source>
        <dbReference type="Pfam" id="PF09204"/>
    </source>
</evidence>
<dbReference type="SUPFAM" id="SSF101125">
    <property type="entry name" value="Colicin D immunity protein"/>
    <property type="match status" value="1"/>
</dbReference>
<keyword evidence="3" id="KW-1185">Reference proteome</keyword>
<name>A0ABS4NFI8_9THEO</name>
<accession>A0ABS4NFI8</accession>
<comment type="caution">
    <text evidence="2">The sequence shown here is derived from an EMBL/GenBank/DDBJ whole genome shotgun (WGS) entry which is preliminary data.</text>
</comment>
<dbReference type="RefSeq" id="WP_209454196.1">
    <property type="nucleotide sequence ID" value="NZ_JAGGLT010000021.1"/>
</dbReference>
<dbReference type="Pfam" id="PF09204">
    <property type="entry name" value="Colicin_immun"/>
    <property type="match status" value="1"/>
</dbReference>
<feature type="domain" description="Colicin D immunity protein" evidence="1">
    <location>
        <begin position="7"/>
        <end position="90"/>
    </location>
</feature>
<dbReference type="InterPro" id="IPR015287">
    <property type="entry name" value="Colicin_D_immunity_dom"/>
</dbReference>
<gene>
    <name evidence="2" type="ORF">J2Z80_001965</name>
</gene>